<feature type="region of interest" description="Disordered" evidence="1">
    <location>
        <begin position="112"/>
        <end position="135"/>
    </location>
</feature>
<accession>A0A314UTB5</accession>
<feature type="region of interest" description="Disordered" evidence="1">
    <location>
        <begin position="1"/>
        <end position="23"/>
    </location>
</feature>
<organism evidence="2 3">
    <name type="scientific">Prunus yedoensis var. nudiflora</name>
    <dbReference type="NCBI Taxonomy" id="2094558"/>
    <lineage>
        <taxon>Eukaryota</taxon>
        <taxon>Viridiplantae</taxon>
        <taxon>Streptophyta</taxon>
        <taxon>Embryophyta</taxon>
        <taxon>Tracheophyta</taxon>
        <taxon>Spermatophyta</taxon>
        <taxon>Magnoliopsida</taxon>
        <taxon>eudicotyledons</taxon>
        <taxon>Gunneridae</taxon>
        <taxon>Pentapetalae</taxon>
        <taxon>rosids</taxon>
        <taxon>fabids</taxon>
        <taxon>Rosales</taxon>
        <taxon>Rosaceae</taxon>
        <taxon>Amygdaloideae</taxon>
        <taxon>Amygdaleae</taxon>
        <taxon>Prunus</taxon>
    </lineage>
</organism>
<feature type="compositionally biased region" description="Basic and acidic residues" evidence="1">
    <location>
        <begin position="195"/>
        <end position="206"/>
    </location>
</feature>
<feature type="region of interest" description="Disordered" evidence="1">
    <location>
        <begin position="258"/>
        <end position="288"/>
    </location>
</feature>
<sequence length="321" mass="35138">MDPAGSSPDYSDLEPLTFSGNARGTTTVGDVQCEDIFEALDVAVAQNVGADLNFQDGNVEIAPNVQDGNVVIAPGNVQDENVEEGNVQDDNLNIAPDHLEDENVEEERLDYSAPTGTDASLDIDHGAPPSHASPGATVTEDRYMTCFEFAVHDFDVFFRHRNTSETLKVNIHDDDTRPLSELWEAAMRDFKAKFKDSMANRKRPNDDAGGGGGGDVAASSSKKKLKNGGDAAAGGSKKKLNVIGDVDVPRPARRSLAMRPQNANLAPHHPVGRRNDVQPERRNRSWGSRILNLREMRERCERSERRELGWVEVDFDGDEAS</sequence>
<name>A0A314UTB5_PRUYE</name>
<comment type="caution">
    <text evidence="2">The sequence shown here is derived from an EMBL/GenBank/DDBJ whole genome shotgun (WGS) entry which is preliminary data.</text>
</comment>
<gene>
    <name evidence="2" type="ORF">Pyn_00554</name>
</gene>
<protein>
    <submittedName>
        <fullName evidence="2">Uncharacterized protein</fullName>
    </submittedName>
</protein>
<keyword evidence="3" id="KW-1185">Reference proteome</keyword>
<dbReference type="Proteomes" id="UP000250321">
    <property type="component" value="Unassembled WGS sequence"/>
</dbReference>
<reference evidence="2 3" key="1">
    <citation type="submission" date="2018-02" db="EMBL/GenBank/DDBJ databases">
        <title>Draft genome of wild Prunus yedoensis var. nudiflora.</title>
        <authorList>
            <person name="Baek S."/>
            <person name="Kim J.-H."/>
            <person name="Choi K."/>
            <person name="Kim G.-B."/>
            <person name="Cho A."/>
            <person name="Jang H."/>
            <person name="Shin C.-H."/>
            <person name="Yu H.-J."/>
            <person name="Mun J.-H."/>
        </authorList>
    </citation>
    <scope>NUCLEOTIDE SEQUENCE [LARGE SCALE GENOMIC DNA]</scope>
    <source>
        <strain evidence="3">cv. Jeju island</strain>
        <tissue evidence="2">Leaf</tissue>
    </source>
</reference>
<evidence type="ECO:0000313" key="2">
    <source>
        <dbReference type="EMBL" id="PQM37989.1"/>
    </source>
</evidence>
<feature type="region of interest" description="Disordered" evidence="1">
    <location>
        <begin position="195"/>
        <end position="236"/>
    </location>
</feature>
<dbReference type="EMBL" id="PJQY01003375">
    <property type="protein sequence ID" value="PQM37989.1"/>
    <property type="molecule type" value="Genomic_DNA"/>
</dbReference>
<dbReference type="AlphaFoldDB" id="A0A314UTB5"/>
<proteinExistence type="predicted"/>
<dbReference type="OrthoDB" id="1175612at2759"/>
<feature type="compositionally biased region" description="Basic and acidic residues" evidence="1">
    <location>
        <begin position="273"/>
        <end position="283"/>
    </location>
</feature>
<evidence type="ECO:0000256" key="1">
    <source>
        <dbReference type="SAM" id="MobiDB-lite"/>
    </source>
</evidence>
<evidence type="ECO:0000313" key="3">
    <source>
        <dbReference type="Proteomes" id="UP000250321"/>
    </source>
</evidence>